<dbReference type="Gene3D" id="3.30.70.850">
    <property type="entry name" value="Peptidase S8, pro-domain"/>
    <property type="match status" value="1"/>
</dbReference>
<accession>A0A7R9JJ12</accession>
<sequence>MQGIGSLPGYFLFEHSHVHKRSMSPGDSHHAKLASEPETQQMTAATERARSGPYQSLPGDWINHVTAHIKRKHD</sequence>
<dbReference type="EMBL" id="OE197665">
    <property type="protein sequence ID" value="CAD7580201.1"/>
    <property type="molecule type" value="Genomic_DNA"/>
</dbReference>
<evidence type="ECO:0000259" key="2">
    <source>
        <dbReference type="Pfam" id="PF16470"/>
    </source>
</evidence>
<reference evidence="3" key="1">
    <citation type="submission" date="2020-11" db="EMBL/GenBank/DDBJ databases">
        <authorList>
            <person name="Tran Van P."/>
        </authorList>
    </citation>
    <scope>NUCLEOTIDE SEQUENCE</scope>
</reference>
<protein>
    <submittedName>
        <fullName evidence="3">(California timema) hypothetical protein</fullName>
    </submittedName>
</protein>
<dbReference type="SUPFAM" id="SSF54897">
    <property type="entry name" value="Protease propeptides/inhibitors"/>
    <property type="match status" value="1"/>
</dbReference>
<evidence type="ECO:0000313" key="3">
    <source>
        <dbReference type="EMBL" id="CAD7580201.1"/>
    </source>
</evidence>
<feature type="region of interest" description="Disordered" evidence="1">
    <location>
        <begin position="19"/>
        <end position="60"/>
    </location>
</feature>
<dbReference type="InterPro" id="IPR032815">
    <property type="entry name" value="S8_pro-domain"/>
</dbReference>
<dbReference type="AlphaFoldDB" id="A0A7R9JJ12"/>
<proteinExistence type="predicted"/>
<dbReference type="Pfam" id="PF16470">
    <property type="entry name" value="S8_pro-domain"/>
    <property type="match status" value="1"/>
</dbReference>
<evidence type="ECO:0000256" key="1">
    <source>
        <dbReference type="SAM" id="MobiDB-lite"/>
    </source>
</evidence>
<dbReference type="InterPro" id="IPR038466">
    <property type="entry name" value="S8_pro-domain_sf"/>
</dbReference>
<name>A0A7R9JJ12_TIMCA</name>
<organism evidence="3">
    <name type="scientific">Timema californicum</name>
    <name type="common">California timema</name>
    <name type="synonym">Walking stick</name>
    <dbReference type="NCBI Taxonomy" id="61474"/>
    <lineage>
        <taxon>Eukaryota</taxon>
        <taxon>Metazoa</taxon>
        <taxon>Ecdysozoa</taxon>
        <taxon>Arthropoda</taxon>
        <taxon>Hexapoda</taxon>
        <taxon>Insecta</taxon>
        <taxon>Pterygota</taxon>
        <taxon>Neoptera</taxon>
        <taxon>Polyneoptera</taxon>
        <taxon>Phasmatodea</taxon>
        <taxon>Timematodea</taxon>
        <taxon>Timematoidea</taxon>
        <taxon>Timematidae</taxon>
        <taxon>Timema</taxon>
    </lineage>
</organism>
<gene>
    <name evidence="3" type="ORF">TCMB3V08_LOCUS12734</name>
</gene>
<feature type="domain" description="Peptidase S8 pro-domain" evidence="2">
    <location>
        <begin position="3"/>
        <end position="48"/>
    </location>
</feature>